<evidence type="ECO:0000313" key="2">
    <source>
        <dbReference type="Proteomes" id="UP000287756"/>
    </source>
</evidence>
<dbReference type="EMBL" id="CP026118">
    <property type="protein sequence ID" value="QAS52820.1"/>
    <property type="molecule type" value="Genomic_DNA"/>
</dbReference>
<evidence type="ECO:0008006" key="3">
    <source>
        <dbReference type="Google" id="ProtNLM"/>
    </source>
</evidence>
<organism evidence="1 2">
    <name type="scientific">Halobacillus litoralis</name>
    <dbReference type="NCBI Taxonomy" id="45668"/>
    <lineage>
        <taxon>Bacteria</taxon>
        <taxon>Bacillati</taxon>
        <taxon>Bacillota</taxon>
        <taxon>Bacilli</taxon>
        <taxon>Bacillales</taxon>
        <taxon>Bacillaceae</taxon>
        <taxon>Halobacillus</taxon>
    </lineage>
</organism>
<dbReference type="RefSeq" id="WP_128525097.1">
    <property type="nucleotide sequence ID" value="NZ_CP026118.1"/>
</dbReference>
<proteinExistence type="predicted"/>
<reference evidence="1 2" key="1">
    <citation type="submission" date="2018-01" db="EMBL/GenBank/DDBJ databases">
        <title>The whole genome sequencing and assembly of Halobacillus litoralis ERB031 strain.</title>
        <authorList>
            <person name="Lee S.-J."/>
            <person name="Park M.-K."/>
            <person name="Kim J.-Y."/>
            <person name="Lee Y.-J."/>
            <person name="Yi H."/>
            <person name="Bahn Y.-S."/>
            <person name="Kim J.F."/>
            <person name="Lee D.-W."/>
        </authorList>
    </citation>
    <scope>NUCLEOTIDE SEQUENCE [LARGE SCALE GENOMIC DNA]</scope>
    <source>
        <strain evidence="1 2">ERB 031</strain>
    </source>
</reference>
<gene>
    <name evidence="1" type="ORF">HLI_11740</name>
</gene>
<sequence length="221" mass="25696">MEKMHFYHHTANSIHQKYSTTYNSKGITVPDVCPVCHKSVTPEIHYSLSYGQESQILFRCPNNNCNNFFIGKFIGNDLIGIGPKEYKGREFESDIEELSPLFTNIYNQALKAEADNLDQIAGLGYRKSLEFLIKDYLIKHLEKDEEKTRKKPLSQCLNQDVENDSLKDIANRASWIGNDEAHYTRKWVDKDVTDLKNLIEVTLHFILMEILTSKYKQEMPR</sequence>
<evidence type="ECO:0000313" key="1">
    <source>
        <dbReference type="EMBL" id="QAS52820.1"/>
    </source>
</evidence>
<dbReference type="AlphaFoldDB" id="A0A410MDP0"/>
<dbReference type="OrthoDB" id="1092260at2"/>
<dbReference type="Proteomes" id="UP000287756">
    <property type="component" value="Chromosome"/>
</dbReference>
<protein>
    <recommendedName>
        <fullName evidence="3">DUF4145 domain-containing protein</fullName>
    </recommendedName>
</protein>
<name>A0A410MDP0_9BACI</name>
<accession>A0A410MDP0</accession>
<dbReference type="KEGG" id="hli:HLI_11740"/>